<feature type="region of interest" description="Disordered" evidence="1">
    <location>
        <begin position="1"/>
        <end position="21"/>
    </location>
</feature>
<dbReference type="AlphaFoldDB" id="A0AAW8ER82"/>
<protein>
    <recommendedName>
        <fullName evidence="4">DUF2384 domain-containing protein</fullName>
    </recommendedName>
</protein>
<dbReference type="EMBL" id="JAUSRV010000020">
    <property type="protein sequence ID" value="MDP9974935.1"/>
    <property type="molecule type" value="Genomic_DNA"/>
</dbReference>
<evidence type="ECO:0008006" key="4">
    <source>
        <dbReference type="Google" id="ProtNLM"/>
    </source>
</evidence>
<name>A0AAW8ER82_VARPD</name>
<accession>A0AAW8ER82</accession>
<evidence type="ECO:0000313" key="3">
    <source>
        <dbReference type="Proteomes" id="UP001224845"/>
    </source>
</evidence>
<proteinExistence type="predicted"/>
<organism evidence="2 3">
    <name type="scientific">Variovorax paradoxus</name>
    <dbReference type="NCBI Taxonomy" id="34073"/>
    <lineage>
        <taxon>Bacteria</taxon>
        <taxon>Pseudomonadati</taxon>
        <taxon>Pseudomonadota</taxon>
        <taxon>Betaproteobacteria</taxon>
        <taxon>Burkholderiales</taxon>
        <taxon>Comamonadaceae</taxon>
        <taxon>Variovorax</taxon>
    </lineage>
</organism>
<dbReference type="Proteomes" id="UP001224845">
    <property type="component" value="Unassembled WGS sequence"/>
</dbReference>
<evidence type="ECO:0000256" key="1">
    <source>
        <dbReference type="SAM" id="MobiDB-lite"/>
    </source>
</evidence>
<reference evidence="2" key="1">
    <citation type="submission" date="2023-07" db="EMBL/GenBank/DDBJ databases">
        <title>Sorghum-associated microbial communities from plants grown in Nebraska, USA.</title>
        <authorList>
            <person name="Schachtman D."/>
        </authorList>
    </citation>
    <scope>NUCLEOTIDE SEQUENCE</scope>
    <source>
        <strain evidence="2">DS3315</strain>
    </source>
</reference>
<sequence>MDQAPTQRPLHDPAGQGTADHRRLAQQLCDVVDGREILSPAKFIEMVGMDLDSFASNAHVHRSTVIRAPGAESIQSHIRTSLQVLAAVTTVSGGALKSAVFWYRNEPLAPFNYKTAESLVAEGRAADVLNLLESYQAGFVG</sequence>
<dbReference type="RefSeq" id="WP_307596970.1">
    <property type="nucleotide sequence ID" value="NZ_JAUSRV010000020.1"/>
</dbReference>
<comment type="caution">
    <text evidence="2">The sequence shown here is derived from an EMBL/GenBank/DDBJ whole genome shotgun (WGS) entry which is preliminary data.</text>
</comment>
<evidence type="ECO:0000313" key="2">
    <source>
        <dbReference type="EMBL" id="MDP9974935.1"/>
    </source>
</evidence>
<gene>
    <name evidence="2" type="ORF">J2W39_006219</name>
</gene>